<keyword evidence="1" id="KW-1133">Transmembrane helix</keyword>
<feature type="transmembrane region" description="Helical" evidence="1">
    <location>
        <begin position="59"/>
        <end position="78"/>
    </location>
</feature>
<comment type="caution">
    <text evidence="2">The sequence shown here is derived from an EMBL/GenBank/DDBJ whole genome shotgun (WGS) entry which is preliminary data.</text>
</comment>
<evidence type="ECO:0000313" key="3">
    <source>
        <dbReference type="Proteomes" id="UP000243579"/>
    </source>
</evidence>
<keyword evidence="3" id="KW-1185">Reference proteome</keyword>
<keyword evidence="1" id="KW-0812">Transmembrane</keyword>
<dbReference type="STRING" id="1202772.A0A1V9YK23"/>
<feature type="transmembrane region" description="Helical" evidence="1">
    <location>
        <begin position="84"/>
        <end position="105"/>
    </location>
</feature>
<protein>
    <recommendedName>
        <fullName evidence="4">Transmembrane protein</fullName>
    </recommendedName>
</protein>
<dbReference type="OrthoDB" id="1045822at2759"/>
<sequence length="162" mass="18199">MDQAPTLQPEHGIDHNGIVTGRWKISIFGCFDTCVPNTIMVTFCPCVTIAQVTTRIGAYGTYLHVLLAAFFVYIWYLISCFVKASWLRSISGILGFLMFLFLWHLRYKVRVMFRIPSTLFEDALCSLFCSCCSLAQIATHVEAYTPGECAFEARATLPGYAV</sequence>
<proteinExistence type="predicted"/>
<accession>A0A1V9YK23</accession>
<dbReference type="EMBL" id="JNBR01001529">
    <property type="protein sequence ID" value="OQR86103.1"/>
    <property type="molecule type" value="Genomic_DNA"/>
</dbReference>
<dbReference type="Pfam" id="PF04749">
    <property type="entry name" value="PLAC8"/>
    <property type="match status" value="1"/>
</dbReference>
<dbReference type="Proteomes" id="UP000243579">
    <property type="component" value="Unassembled WGS sequence"/>
</dbReference>
<reference evidence="2 3" key="1">
    <citation type="journal article" date="2014" name="Genome Biol. Evol.">
        <title>The secreted proteins of Achlya hypogyna and Thraustotheca clavata identify the ancestral oomycete secretome and reveal gene acquisitions by horizontal gene transfer.</title>
        <authorList>
            <person name="Misner I."/>
            <person name="Blouin N."/>
            <person name="Leonard G."/>
            <person name="Richards T.A."/>
            <person name="Lane C.E."/>
        </authorList>
    </citation>
    <scope>NUCLEOTIDE SEQUENCE [LARGE SCALE GENOMIC DNA]</scope>
    <source>
        <strain evidence="2 3">ATCC 48635</strain>
    </source>
</reference>
<evidence type="ECO:0000256" key="1">
    <source>
        <dbReference type="SAM" id="Phobius"/>
    </source>
</evidence>
<organism evidence="2 3">
    <name type="scientific">Achlya hypogyna</name>
    <name type="common">Oomycete</name>
    <name type="synonym">Protoachlya hypogyna</name>
    <dbReference type="NCBI Taxonomy" id="1202772"/>
    <lineage>
        <taxon>Eukaryota</taxon>
        <taxon>Sar</taxon>
        <taxon>Stramenopiles</taxon>
        <taxon>Oomycota</taxon>
        <taxon>Saprolegniomycetes</taxon>
        <taxon>Saprolegniales</taxon>
        <taxon>Achlyaceae</taxon>
        <taxon>Achlya</taxon>
    </lineage>
</organism>
<dbReference type="NCBIfam" id="TIGR01571">
    <property type="entry name" value="A_thal_Cys_rich"/>
    <property type="match status" value="1"/>
</dbReference>
<gene>
    <name evidence="2" type="ORF">ACHHYP_10971</name>
</gene>
<dbReference type="AlphaFoldDB" id="A0A1V9YK23"/>
<dbReference type="InterPro" id="IPR006461">
    <property type="entry name" value="PLAC_motif_containing"/>
</dbReference>
<dbReference type="PANTHER" id="PTHR15907">
    <property type="entry name" value="DUF614 FAMILY PROTEIN-RELATED"/>
    <property type="match status" value="1"/>
</dbReference>
<evidence type="ECO:0000313" key="2">
    <source>
        <dbReference type="EMBL" id="OQR86103.1"/>
    </source>
</evidence>
<keyword evidence="1" id="KW-0472">Membrane</keyword>
<name>A0A1V9YK23_ACHHY</name>
<evidence type="ECO:0008006" key="4">
    <source>
        <dbReference type="Google" id="ProtNLM"/>
    </source>
</evidence>